<feature type="chain" id="PRO_5015689939" description="Virulence factor" evidence="2">
    <location>
        <begin position="20"/>
        <end position="126"/>
    </location>
</feature>
<proteinExistence type="predicted"/>
<protein>
    <recommendedName>
        <fullName evidence="5">Virulence factor</fullName>
    </recommendedName>
</protein>
<dbReference type="EMBL" id="PSNX01000002">
    <property type="protein sequence ID" value="PPE67792.1"/>
    <property type="molecule type" value="Genomic_DNA"/>
</dbReference>
<dbReference type="RefSeq" id="WP_104300747.1">
    <property type="nucleotide sequence ID" value="NZ_PSNX01000002.1"/>
</dbReference>
<evidence type="ECO:0000313" key="4">
    <source>
        <dbReference type="Proteomes" id="UP000238605"/>
    </source>
</evidence>
<evidence type="ECO:0000256" key="1">
    <source>
        <dbReference type="SAM" id="MobiDB-lite"/>
    </source>
</evidence>
<organism evidence="3 4">
    <name type="scientific">Caldimonas caldifontis</name>
    <dbReference type="NCBI Taxonomy" id="1452508"/>
    <lineage>
        <taxon>Bacteria</taxon>
        <taxon>Pseudomonadati</taxon>
        <taxon>Pseudomonadota</taxon>
        <taxon>Betaproteobacteria</taxon>
        <taxon>Burkholderiales</taxon>
        <taxon>Sphaerotilaceae</taxon>
        <taxon>Caldimonas</taxon>
    </lineage>
</organism>
<accession>A0A2S5SYL7</accession>
<reference evidence="3 4" key="1">
    <citation type="submission" date="2018-02" db="EMBL/GenBank/DDBJ databases">
        <title>Reclassifiation of [Polyangium] brachysporum DSM 7029 as Guopingzhaonella breviflexa gen. nov., sp. nov., a member of the family Comamonadaceae.</title>
        <authorList>
            <person name="Tang B."/>
        </authorList>
    </citation>
    <scope>NUCLEOTIDE SEQUENCE [LARGE SCALE GENOMIC DNA]</scope>
    <source>
        <strain evidence="3 4">BCRC 80649</strain>
    </source>
</reference>
<feature type="region of interest" description="Disordered" evidence="1">
    <location>
        <begin position="101"/>
        <end position="126"/>
    </location>
</feature>
<dbReference type="Proteomes" id="UP000238605">
    <property type="component" value="Unassembled WGS sequence"/>
</dbReference>
<name>A0A2S5SYL7_9BURK</name>
<evidence type="ECO:0000313" key="3">
    <source>
        <dbReference type="EMBL" id="PPE67792.1"/>
    </source>
</evidence>
<evidence type="ECO:0008006" key="5">
    <source>
        <dbReference type="Google" id="ProtNLM"/>
    </source>
</evidence>
<gene>
    <name evidence="3" type="ORF">C1704_02710</name>
</gene>
<feature type="compositionally biased region" description="Basic residues" evidence="1">
    <location>
        <begin position="101"/>
        <end position="113"/>
    </location>
</feature>
<dbReference type="AlphaFoldDB" id="A0A2S5SYL7"/>
<sequence>MNRRVLFASLAVAATTALAAVPAHADKVYWSIGISSPGVSTTVSNARPIVHYAPPPVVYYPPAPVVVHPPVVYQAPPVVYRPPQVVYQPAPVVVYPHPHGHWKERKHGQRHHQKGWERAHYPHYRY</sequence>
<keyword evidence="4" id="KW-1185">Reference proteome</keyword>
<comment type="caution">
    <text evidence="3">The sequence shown here is derived from an EMBL/GenBank/DDBJ whole genome shotgun (WGS) entry which is preliminary data.</text>
</comment>
<keyword evidence="2" id="KW-0732">Signal</keyword>
<evidence type="ECO:0000256" key="2">
    <source>
        <dbReference type="SAM" id="SignalP"/>
    </source>
</evidence>
<feature type="signal peptide" evidence="2">
    <location>
        <begin position="1"/>
        <end position="19"/>
    </location>
</feature>